<dbReference type="InterPro" id="IPR024083">
    <property type="entry name" value="Fumarase/histidase_N"/>
</dbReference>
<dbReference type="NCBIfam" id="NF008909">
    <property type="entry name" value="PRK12273.1"/>
    <property type="match status" value="1"/>
</dbReference>
<dbReference type="EMBL" id="JARGDL010000007">
    <property type="protein sequence ID" value="MDF1611823.1"/>
    <property type="molecule type" value="Genomic_DNA"/>
</dbReference>
<feature type="domain" description="Fumarate lyase N-terminal" evidence="2">
    <location>
        <begin position="9"/>
        <end position="344"/>
    </location>
</feature>
<dbReference type="PANTHER" id="PTHR42696">
    <property type="entry name" value="ASPARTATE AMMONIA-LYASE"/>
    <property type="match status" value="1"/>
</dbReference>
<dbReference type="GO" id="GO:0008797">
    <property type="term" value="F:aspartate ammonia-lyase activity"/>
    <property type="evidence" value="ECO:0007669"/>
    <property type="project" value="TreeGrafter"/>
</dbReference>
<name>A0AAE3TE26_9BACT</name>
<evidence type="ECO:0000256" key="1">
    <source>
        <dbReference type="ARBA" id="ARBA00023239"/>
    </source>
</evidence>
<evidence type="ECO:0000259" key="2">
    <source>
        <dbReference type="Pfam" id="PF00206"/>
    </source>
</evidence>
<accession>A0AAE3TE26</accession>
<dbReference type="InterPro" id="IPR020557">
    <property type="entry name" value="Fumarate_lyase_CS"/>
</dbReference>
<dbReference type="InterPro" id="IPR000362">
    <property type="entry name" value="Fumarate_lyase_fam"/>
</dbReference>
<organism evidence="3 4">
    <name type="scientific">Stygiobacter electus</name>
    <dbReference type="NCBI Taxonomy" id="3032292"/>
    <lineage>
        <taxon>Bacteria</taxon>
        <taxon>Pseudomonadati</taxon>
        <taxon>Ignavibacteriota</taxon>
        <taxon>Ignavibacteria</taxon>
        <taxon>Ignavibacteriales</taxon>
        <taxon>Melioribacteraceae</taxon>
        <taxon>Stygiobacter</taxon>
    </lineage>
</organism>
<dbReference type="InterPro" id="IPR008948">
    <property type="entry name" value="L-Aspartase-like"/>
</dbReference>
<reference evidence="3" key="1">
    <citation type="submission" date="2023-03" db="EMBL/GenBank/DDBJ databases">
        <title>Stygiobacter electus gen. nov., sp. nov., facultatively anaerobic thermotolerant bacterium of the class Ignavibacteria from a well of Yessentuki mineral water deposit.</title>
        <authorList>
            <person name="Podosokorskaya O.A."/>
            <person name="Elcheninov A.G."/>
            <person name="Petrova N.F."/>
            <person name="Zavarzina D.G."/>
            <person name="Kublanov I.V."/>
            <person name="Merkel A.Y."/>
        </authorList>
    </citation>
    <scope>NUCLEOTIDE SEQUENCE</scope>
    <source>
        <strain evidence="3">09-Me</strain>
    </source>
</reference>
<keyword evidence="4" id="KW-1185">Reference proteome</keyword>
<dbReference type="SUPFAM" id="SSF48557">
    <property type="entry name" value="L-aspartase-like"/>
    <property type="match status" value="1"/>
</dbReference>
<dbReference type="InterPro" id="IPR051546">
    <property type="entry name" value="Aspartate_Ammonia-Lyase"/>
</dbReference>
<evidence type="ECO:0000313" key="3">
    <source>
        <dbReference type="EMBL" id="MDF1611823.1"/>
    </source>
</evidence>
<dbReference type="PANTHER" id="PTHR42696:SF2">
    <property type="entry name" value="ASPARTATE AMMONIA-LYASE"/>
    <property type="match status" value="1"/>
</dbReference>
<dbReference type="Gene3D" id="1.20.200.10">
    <property type="entry name" value="Fumarase/aspartase (Central domain)"/>
    <property type="match status" value="1"/>
</dbReference>
<keyword evidence="1" id="KW-0456">Lyase</keyword>
<dbReference type="InterPro" id="IPR022761">
    <property type="entry name" value="Fumarate_lyase_N"/>
</dbReference>
<dbReference type="PROSITE" id="PS00163">
    <property type="entry name" value="FUMARATE_LYASES"/>
    <property type="match status" value="1"/>
</dbReference>
<dbReference type="GO" id="GO:0005829">
    <property type="term" value="C:cytosol"/>
    <property type="evidence" value="ECO:0007669"/>
    <property type="project" value="TreeGrafter"/>
</dbReference>
<dbReference type="GO" id="GO:0006531">
    <property type="term" value="P:aspartate metabolic process"/>
    <property type="evidence" value="ECO:0007669"/>
    <property type="project" value="TreeGrafter"/>
</dbReference>
<dbReference type="AlphaFoldDB" id="A0AAE3TE26"/>
<protein>
    <submittedName>
        <fullName evidence="3">Aspartate ammonia-lyase</fullName>
    </submittedName>
</protein>
<comment type="caution">
    <text evidence="3">The sequence shown here is derived from an EMBL/GenBank/DDBJ whole genome shotgun (WGS) entry which is preliminary data.</text>
</comment>
<evidence type="ECO:0000313" key="4">
    <source>
        <dbReference type="Proteomes" id="UP001221302"/>
    </source>
</evidence>
<dbReference type="RefSeq" id="WP_321535590.1">
    <property type="nucleotide sequence ID" value="NZ_JARGDL010000007.1"/>
</dbReference>
<dbReference type="Gene3D" id="1.10.275.10">
    <property type="entry name" value="Fumarase/aspartase (N-terminal domain)"/>
    <property type="match status" value="1"/>
</dbReference>
<proteinExistence type="predicted"/>
<dbReference type="Pfam" id="PF00206">
    <property type="entry name" value="Lyase_1"/>
    <property type="match status" value="1"/>
</dbReference>
<gene>
    <name evidence="3" type="ORF">P0M35_06650</name>
</gene>
<dbReference type="FunFam" id="1.20.200.10:FF:000001">
    <property type="entry name" value="Fumarate hydratase, mitochondrial"/>
    <property type="match status" value="1"/>
</dbReference>
<dbReference type="Proteomes" id="UP001221302">
    <property type="component" value="Unassembled WGS sequence"/>
</dbReference>
<dbReference type="PRINTS" id="PR00149">
    <property type="entry name" value="FUMRATELYASE"/>
</dbReference>
<sequence>MRIESDSLGKLEIPDEAYYGIHSLRSVNNFPSSGEKIHPYLIKGFLQVKLAAAETNYNCSLLSNEKYEVISKAIKELITETESCIEGISNSIYEKIIVDPLQGGAGTSLNMNINEVIANTALKILGKELGDYKSIHPIDDVNLSQSTNDTFPTALKIALINMLRELQDSFALLQNSLQRKENEFKNVIKIGRTQLQDAVPITLGQEFGAYAQAIARDRWRLYNAEERLRSVNLGGTAIGNSVAAPKEYVLNVNNILRKITKLPLAKSEDLIDATQNHDVLVEVHGIVKAGATSVIKICNDLRFMSSGPQGGIGEINLPPMQAGSSIMPGKVNPVILENSIQICELVKSNDVLISNLVSSGNLELNAFLPLIAHTMLKSFSLLRDSNINLAEKCINGITANVEKCKNNLINSTAIAAFLIPTFGYETIQRIVKNAEEENINFITALSKSKLMNEDEVYNFLIRELGLKIE</sequence>